<dbReference type="AlphaFoldDB" id="A0A6N8FI11"/>
<dbReference type="RefSeq" id="WP_155667837.1">
    <property type="nucleotide sequence ID" value="NZ_WOCA01000003.1"/>
</dbReference>
<keyword evidence="1" id="KW-1133">Transmembrane helix</keyword>
<sequence length="181" mass="20592">MVNPKKVTLVFVTMIIFIYAFLAIIETIHISSSTVDEAFEKFINSEFKTESARDKIGDKASYRYDDYAIIPFEVGNDVSLVQFKKGLFGWKIDFYSHNSNKGYSYSSMVDESSGEILLHGVIPRDIVTSTKNIKVNGIDADIFMLNDKAGIWLMTNNKNKENFDNIKIDFIDEVDNVIGEM</sequence>
<protein>
    <recommendedName>
        <fullName evidence="4">DUF4367 domain-containing protein</fullName>
    </recommendedName>
</protein>
<keyword evidence="1" id="KW-0472">Membrane</keyword>
<name>A0A6N8FI11_9BACI</name>
<evidence type="ECO:0000313" key="3">
    <source>
        <dbReference type="Proteomes" id="UP000469125"/>
    </source>
</evidence>
<accession>A0A6N8FI11</accession>
<evidence type="ECO:0000313" key="2">
    <source>
        <dbReference type="EMBL" id="MUK87894.1"/>
    </source>
</evidence>
<keyword evidence="3" id="KW-1185">Reference proteome</keyword>
<keyword evidence="1" id="KW-0812">Transmembrane</keyword>
<dbReference type="Proteomes" id="UP000469125">
    <property type="component" value="Unassembled WGS sequence"/>
</dbReference>
<reference evidence="2 3" key="1">
    <citation type="submission" date="2019-11" db="EMBL/GenBank/DDBJ databases">
        <authorList>
            <person name="Li X."/>
        </authorList>
    </citation>
    <scope>NUCLEOTIDE SEQUENCE [LARGE SCALE GENOMIC DNA]</scope>
    <source>
        <strain evidence="2 3">L9</strain>
    </source>
</reference>
<comment type="caution">
    <text evidence="2">The sequence shown here is derived from an EMBL/GenBank/DDBJ whole genome shotgun (WGS) entry which is preliminary data.</text>
</comment>
<evidence type="ECO:0008006" key="4">
    <source>
        <dbReference type="Google" id="ProtNLM"/>
    </source>
</evidence>
<evidence type="ECO:0000256" key="1">
    <source>
        <dbReference type="SAM" id="Phobius"/>
    </source>
</evidence>
<organism evidence="2 3">
    <name type="scientific">Ornithinibacillus caprae</name>
    <dbReference type="NCBI Taxonomy" id="2678566"/>
    <lineage>
        <taxon>Bacteria</taxon>
        <taxon>Bacillati</taxon>
        <taxon>Bacillota</taxon>
        <taxon>Bacilli</taxon>
        <taxon>Bacillales</taxon>
        <taxon>Bacillaceae</taxon>
        <taxon>Ornithinibacillus</taxon>
    </lineage>
</organism>
<proteinExistence type="predicted"/>
<dbReference type="EMBL" id="WOCA01000003">
    <property type="protein sequence ID" value="MUK87894.1"/>
    <property type="molecule type" value="Genomic_DNA"/>
</dbReference>
<gene>
    <name evidence="2" type="ORF">GMD78_05710</name>
</gene>
<feature type="transmembrane region" description="Helical" evidence="1">
    <location>
        <begin position="7"/>
        <end position="25"/>
    </location>
</feature>